<feature type="chain" id="PRO_5005189499" evidence="1">
    <location>
        <begin position="27"/>
        <end position="244"/>
    </location>
</feature>
<protein>
    <submittedName>
        <fullName evidence="2">Uncharacterized protein</fullName>
    </submittedName>
</protein>
<dbReference type="VEuPathDB" id="CryptoDB:Vbra_168"/>
<name>A0A0G4FT18_VITBC</name>
<organism evidence="2 3">
    <name type="scientific">Vitrella brassicaformis (strain CCMP3155)</name>
    <dbReference type="NCBI Taxonomy" id="1169540"/>
    <lineage>
        <taxon>Eukaryota</taxon>
        <taxon>Sar</taxon>
        <taxon>Alveolata</taxon>
        <taxon>Colpodellida</taxon>
        <taxon>Vitrellaceae</taxon>
        <taxon>Vitrella</taxon>
    </lineage>
</organism>
<proteinExistence type="predicted"/>
<dbReference type="PhylomeDB" id="A0A0G4FT18"/>
<dbReference type="InParanoid" id="A0A0G4FT18"/>
<reference evidence="2 3" key="1">
    <citation type="submission" date="2014-11" db="EMBL/GenBank/DDBJ databases">
        <authorList>
            <person name="Zhu J."/>
            <person name="Qi W."/>
            <person name="Song R."/>
        </authorList>
    </citation>
    <scope>NUCLEOTIDE SEQUENCE [LARGE SCALE GENOMIC DNA]</scope>
</reference>
<dbReference type="SUPFAM" id="SSF53850">
    <property type="entry name" value="Periplasmic binding protein-like II"/>
    <property type="match status" value="1"/>
</dbReference>
<evidence type="ECO:0000313" key="3">
    <source>
        <dbReference type="Proteomes" id="UP000041254"/>
    </source>
</evidence>
<gene>
    <name evidence="2" type="ORF">Vbra_168</name>
</gene>
<sequence>MSVPPSVSVLFSLLCSLVVSLPSVAAAPTEISKAQFLGELLELVGELRDAIAGTKEPADPYVTGDIGDVQLNAALSTAIKTVRESEEYLDLLNTTFPAASFDLPECDASYPAREDAEGTFERVLDEGVLNVGLPGASSPKIRDFNAQTAELILREISAEYDTEVTPNFIVIDNTDDFFLQFREALNDQTVDTLTFFTITDERSESVDFTSCAIVNFVNEVGVWVPEASDLASVDLTEDPSPLNG</sequence>
<dbReference type="AlphaFoldDB" id="A0A0G4FT18"/>
<keyword evidence="1" id="KW-0732">Signal</keyword>
<evidence type="ECO:0000313" key="2">
    <source>
        <dbReference type="EMBL" id="CEM17627.1"/>
    </source>
</evidence>
<dbReference type="EMBL" id="CDMY01000492">
    <property type="protein sequence ID" value="CEM17627.1"/>
    <property type="molecule type" value="Genomic_DNA"/>
</dbReference>
<feature type="signal peptide" evidence="1">
    <location>
        <begin position="1"/>
        <end position="26"/>
    </location>
</feature>
<keyword evidence="3" id="KW-1185">Reference proteome</keyword>
<evidence type="ECO:0000256" key="1">
    <source>
        <dbReference type="SAM" id="SignalP"/>
    </source>
</evidence>
<accession>A0A0G4FT18</accession>
<dbReference type="Proteomes" id="UP000041254">
    <property type="component" value="Unassembled WGS sequence"/>
</dbReference>